<dbReference type="CDD" id="cd14752">
    <property type="entry name" value="GH31_N"/>
    <property type="match status" value="1"/>
</dbReference>
<keyword evidence="3 8" id="KW-0472">Membrane</keyword>
<comment type="caution">
    <text evidence="6">Lacks conserved residue(s) required for the propagation of feature annotation.</text>
</comment>
<dbReference type="InterPro" id="IPR025887">
    <property type="entry name" value="Glyco_hydro_31_N_dom"/>
</dbReference>
<evidence type="ECO:0000256" key="4">
    <source>
        <dbReference type="ARBA" id="ARBA00023180"/>
    </source>
</evidence>
<dbReference type="GO" id="GO:0004558">
    <property type="term" value="F:alpha-1,4-glucosidase activity"/>
    <property type="evidence" value="ECO:0007669"/>
    <property type="project" value="TreeGrafter"/>
</dbReference>
<sequence>MFCNKEDVSSKKSKVVLGAVVGCCVLVLIIVLAVVLSKSKSTAQVLHSNDRLECPGFKDAAECKAHGCEYEAVTKGPSCYMKKDAFGFNVAGVYEKVNGRVYNLVNRSANTPYGPSFSSVGVDITYINEEVIRVRIIDNLNKRYEVPAQKDFPLLQATKHMDPDSMNYLISASKQSEIFSFQIIRKQDKTVLWDTSIGGLVLSDKFLQISSYLPSEIIYGLGEHTHEKLRHDLDYKTWPIFSRDAFPEGGQRNLYGAHPYYTCLENSSNSHGVLLLNSNAMDVTLLPAPGITFRTVGGVLDLFFIVGTDPENLVELYTDLVGKPMIPPYWGLGFQLSRYGYNSIENLKNAVERTRRAGIAQDVQFLDIDHMEGNRDFTYDTKRFPGLLEYINTTRDTYGMKWIIILDPAIEAVKDYRVYESGLESDVFIKRSPLWKEDLFPEELRGNNVTYGKVWPETEVAFPNFLDDRTKNWWISTIVDHHKKLPFSGLWIDMNEPSNFGTNEDNPSYCNGKSKCWSLKCPNSPYEDPPYNPLKSTGSERLSEKTLCMESIHSDGTNNYRHYDVHSLYGWSQSQPSLEGAEKAINARSLVISRSTYPSSGRYAGHWLGDNKSTWEDLRRSIIGMLEFSIFGIPY</sequence>
<keyword evidence="7" id="KW-0378">Hydrolase</keyword>
<comment type="similarity">
    <text evidence="2 7">Belongs to the glycosyl hydrolase 31 family.</text>
</comment>
<evidence type="ECO:0000256" key="5">
    <source>
        <dbReference type="ARBA" id="ARBA00041343"/>
    </source>
</evidence>
<dbReference type="GO" id="GO:0005975">
    <property type="term" value="P:carbohydrate metabolic process"/>
    <property type="evidence" value="ECO:0007669"/>
    <property type="project" value="InterPro"/>
</dbReference>
<dbReference type="Proteomes" id="UP000887013">
    <property type="component" value="Unassembled WGS sequence"/>
</dbReference>
<evidence type="ECO:0000259" key="9">
    <source>
        <dbReference type="PROSITE" id="PS51448"/>
    </source>
</evidence>
<evidence type="ECO:0000313" key="11">
    <source>
        <dbReference type="Proteomes" id="UP000887013"/>
    </source>
</evidence>
<dbReference type="SUPFAM" id="SSF51445">
    <property type="entry name" value="(Trans)glycosidases"/>
    <property type="match status" value="1"/>
</dbReference>
<feature type="transmembrane region" description="Helical" evidence="8">
    <location>
        <begin position="15"/>
        <end position="36"/>
    </location>
</feature>
<dbReference type="EMBL" id="BMAW01073063">
    <property type="protein sequence ID" value="GFT86082.1"/>
    <property type="molecule type" value="Genomic_DNA"/>
</dbReference>
<dbReference type="GO" id="GO:0016020">
    <property type="term" value="C:membrane"/>
    <property type="evidence" value="ECO:0007669"/>
    <property type="project" value="UniProtKB-SubCell"/>
</dbReference>
<dbReference type="PROSITE" id="PS00129">
    <property type="entry name" value="GLYCOSYL_HYDROL_F31_1"/>
    <property type="match status" value="1"/>
</dbReference>
<proteinExistence type="inferred from homology"/>
<dbReference type="Gene3D" id="3.20.20.80">
    <property type="entry name" value="Glycosidases"/>
    <property type="match status" value="1"/>
</dbReference>
<dbReference type="PANTHER" id="PTHR22762">
    <property type="entry name" value="ALPHA-GLUCOSIDASE"/>
    <property type="match status" value="1"/>
</dbReference>
<feature type="domain" description="P-type" evidence="9">
    <location>
        <begin position="41"/>
        <end position="83"/>
    </location>
</feature>
<gene>
    <name evidence="10" type="primary">SI</name>
    <name evidence="10" type="ORF">NPIL_690591</name>
</gene>
<dbReference type="Gene3D" id="2.60.40.1760">
    <property type="entry name" value="glycosyl hydrolase (family 31)"/>
    <property type="match status" value="1"/>
</dbReference>
<keyword evidence="4" id="KW-0325">Glycoprotein</keyword>
<dbReference type="InterPro" id="IPR000322">
    <property type="entry name" value="Glyco_hydro_31_TIM"/>
</dbReference>
<dbReference type="Pfam" id="PF13802">
    <property type="entry name" value="Gal_mutarotas_2"/>
    <property type="match status" value="1"/>
</dbReference>
<accession>A0A8X6PXW7</accession>
<dbReference type="AlphaFoldDB" id="A0A8X6PXW7"/>
<protein>
    <recommendedName>
        <fullName evidence="5">Maltase</fullName>
    </recommendedName>
</protein>
<dbReference type="InterPro" id="IPR030458">
    <property type="entry name" value="Glyco_hydro_31_AS"/>
</dbReference>
<reference evidence="10" key="1">
    <citation type="submission" date="2020-08" db="EMBL/GenBank/DDBJ databases">
        <title>Multicomponent nature underlies the extraordinary mechanical properties of spider dragline silk.</title>
        <authorList>
            <person name="Kono N."/>
            <person name="Nakamura H."/>
            <person name="Mori M."/>
            <person name="Yoshida Y."/>
            <person name="Ohtoshi R."/>
            <person name="Malay A.D."/>
            <person name="Moran D.A.P."/>
            <person name="Tomita M."/>
            <person name="Numata K."/>
            <person name="Arakawa K."/>
        </authorList>
    </citation>
    <scope>NUCLEOTIDE SEQUENCE</scope>
</reference>
<dbReference type="InterPro" id="IPR000519">
    <property type="entry name" value="P_trefoil_dom"/>
</dbReference>
<keyword evidence="11" id="KW-1185">Reference proteome</keyword>
<evidence type="ECO:0000313" key="10">
    <source>
        <dbReference type="EMBL" id="GFT86082.1"/>
    </source>
</evidence>
<keyword evidence="8" id="KW-1133">Transmembrane helix</keyword>
<name>A0A8X6PXW7_NEPPI</name>
<keyword evidence="7" id="KW-0326">Glycosidase</keyword>
<dbReference type="PANTHER" id="PTHR22762:SF133">
    <property type="entry name" value="P-TYPE DOMAIN-CONTAINING PROTEIN"/>
    <property type="match status" value="1"/>
</dbReference>
<dbReference type="Pfam" id="PF01055">
    <property type="entry name" value="Glyco_hydro_31_2nd"/>
    <property type="match status" value="1"/>
</dbReference>
<evidence type="ECO:0000256" key="1">
    <source>
        <dbReference type="ARBA" id="ARBA00004370"/>
    </source>
</evidence>
<evidence type="ECO:0000256" key="8">
    <source>
        <dbReference type="SAM" id="Phobius"/>
    </source>
</evidence>
<evidence type="ECO:0000256" key="6">
    <source>
        <dbReference type="PROSITE-ProRule" id="PRU00779"/>
    </source>
</evidence>
<comment type="caution">
    <text evidence="10">The sequence shown here is derived from an EMBL/GenBank/DDBJ whole genome shotgun (WGS) entry which is preliminary data.</text>
</comment>
<dbReference type="PROSITE" id="PS51448">
    <property type="entry name" value="P_TREFOIL_2"/>
    <property type="match status" value="1"/>
</dbReference>
<comment type="subcellular location">
    <subcellularLocation>
        <location evidence="1">Membrane</location>
    </subcellularLocation>
</comment>
<evidence type="ECO:0000256" key="2">
    <source>
        <dbReference type="ARBA" id="ARBA00007806"/>
    </source>
</evidence>
<dbReference type="SUPFAM" id="SSF74650">
    <property type="entry name" value="Galactose mutarotase-like"/>
    <property type="match status" value="1"/>
</dbReference>
<organism evidence="10 11">
    <name type="scientific">Nephila pilipes</name>
    <name type="common">Giant wood spider</name>
    <name type="synonym">Nephila maculata</name>
    <dbReference type="NCBI Taxonomy" id="299642"/>
    <lineage>
        <taxon>Eukaryota</taxon>
        <taxon>Metazoa</taxon>
        <taxon>Ecdysozoa</taxon>
        <taxon>Arthropoda</taxon>
        <taxon>Chelicerata</taxon>
        <taxon>Arachnida</taxon>
        <taxon>Araneae</taxon>
        <taxon>Araneomorphae</taxon>
        <taxon>Entelegynae</taxon>
        <taxon>Araneoidea</taxon>
        <taxon>Nephilidae</taxon>
        <taxon>Nephila</taxon>
    </lineage>
</organism>
<dbReference type="OrthoDB" id="1334205at2759"/>
<evidence type="ECO:0000256" key="3">
    <source>
        <dbReference type="ARBA" id="ARBA00023136"/>
    </source>
</evidence>
<dbReference type="GO" id="GO:0030246">
    <property type="term" value="F:carbohydrate binding"/>
    <property type="evidence" value="ECO:0007669"/>
    <property type="project" value="InterPro"/>
</dbReference>
<feature type="non-terminal residue" evidence="10">
    <location>
        <position position="1"/>
    </location>
</feature>
<dbReference type="InterPro" id="IPR017853">
    <property type="entry name" value="GH"/>
</dbReference>
<dbReference type="InterPro" id="IPR011013">
    <property type="entry name" value="Gal_mutarotase_sf_dom"/>
</dbReference>
<evidence type="ECO:0000256" key="7">
    <source>
        <dbReference type="RuleBase" id="RU361185"/>
    </source>
</evidence>
<keyword evidence="8" id="KW-0812">Transmembrane</keyword>